<dbReference type="InterPro" id="IPR011010">
    <property type="entry name" value="DNA_brk_join_enz"/>
</dbReference>
<evidence type="ECO:0000313" key="4">
    <source>
        <dbReference type="Proteomes" id="UP000001901"/>
    </source>
</evidence>
<dbReference type="InterPro" id="IPR002104">
    <property type="entry name" value="Integrase_catalytic"/>
</dbReference>
<evidence type="ECO:0000259" key="2">
    <source>
        <dbReference type="PROSITE" id="PS51898"/>
    </source>
</evidence>
<evidence type="ECO:0000256" key="1">
    <source>
        <dbReference type="ARBA" id="ARBA00023172"/>
    </source>
</evidence>
<dbReference type="AlphaFoldDB" id="D2RI38"/>
<dbReference type="PaxDb" id="572546-Arcpr_0902"/>
<reference evidence="3 4" key="1">
    <citation type="journal article" date="2010" name="Stand. Genomic Sci.">
        <title>Complete genome sequence of Archaeoglobus profundus type strain (AV18).</title>
        <authorList>
            <person name="von Jan M."/>
            <person name="Lapidus A."/>
            <person name="Del Rio T.G."/>
            <person name="Copeland A."/>
            <person name="Tice H."/>
            <person name="Cheng J.F."/>
            <person name="Lucas S."/>
            <person name="Chen F."/>
            <person name="Nolan M."/>
            <person name="Goodwin L."/>
            <person name="Han C."/>
            <person name="Pitluck S."/>
            <person name="Liolios K."/>
            <person name="Ivanova N."/>
            <person name="Mavromatis K."/>
            <person name="Ovchinnikova G."/>
            <person name="Chertkov O."/>
            <person name="Pati A."/>
            <person name="Chen A."/>
            <person name="Palaniappan K."/>
            <person name="Land M."/>
            <person name="Hauser L."/>
            <person name="Chang Y.J."/>
            <person name="Jeffries C.D."/>
            <person name="Saunders E."/>
            <person name="Brettin T."/>
            <person name="Detter J.C."/>
            <person name="Chain P."/>
            <person name="Eichinger K."/>
            <person name="Huber H."/>
            <person name="Spring S."/>
            <person name="Rohde M."/>
            <person name="Goker M."/>
            <person name="Wirth R."/>
            <person name="Woyke T."/>
            <person name="Bristow J."/>
            <person name="Eisen J.A."/>
            <person name="Markowitz V."/>
            <person name="Hugenholtz P."/>
            <person name="Kyrpides N.C."/>
            <person name="Klenk H.P."/>
        </authorList>
    </citation>
    <scope>NUCLEOTIDE SEQUENCE [LARGE SCALE GENOMIC DNA]</scope>
    <source>
        <strain evidence="4">DSM 5631 / JCM 9629 / NBRC 100127 / Av18</strain>
    </source>
</reference>
<dbReference type="GO" id="GO:0003677">
    <property type="term" value="F:DNA binding"/>
    <property type="evidence" value="ECO:0007669"/>
    <property type="project" value="InterPro"/>
</dbReference>
<gene>
    <name evidence="3" type="ordered locus">Arcpr_0902</name>
</gene>
<dbReference type="GO" id="GO:0006310">
    <property type="term" value="P:DNA recombination"/>
    <property type="evidence" value="ECO:0007669"/>
    <property type="project" value="UniProtKB-KW"/>
</dbReference>
<dbReference type="Proteomes" id="UP000001901">
    <property type="component" value="Chromosome"/>
</dbReference>
<dbReference type="eggNOG" id="arCOG08624">
    <property type="taxonomic scope" value="Archaea"/>
</dbReference>
<evidence type="ECO:0000313" key="3">
    <source>
        <dbReference type="EMBL" id="ADB57963.1"/>
    </source>
</evidence>
<accession>D2RI38</accession>
<protein>
    <submittedName>
        <fullName evidence="3">Integrase family protein</fullName>
    </submittedName>
</protein>
<dbReference type="Gene3D" id="1.10.443.10">
    <property type="entry name" value="Intergrase catalytic core"/>
    <property type="match status" value="1"/>
</dbReference>
<dbReference type="STRING" id="572546.Arcpr_0902"/>
<dbReference type="Pfam" id="PF00589">
    <property type="entry name" value="Phage_integrase"/>
    <property type="match status" value="1"/>
</dbReference>
<dbReference type="GO" id="GO:0015074">
    <property type="term" value="P:DNA integration"/>
    <property type="evidence" value="ECO:0007669"/>
    <property type="project" value="InterPro"/>
</dbReference>
<dbReference type="GeneID" id="8739567"/>
<feature type="domain" description="Tyr recombinase" evidence="2">
    <location>
        <begin position="124"/>
        <end position="304"/>
    </location>
</feature>
<dbReference type="SUPFAM" id="SSF56349">
    <property type="entry name" value="DNA breaking-rejoining enzymes"/>
    <property type="match status" value="1"/>
</dbReference>
<organism evidence="3 4">
    <name type="scientific">Archaeoglobus profundus (strain DSM 5631 / JCM 9629 / NBRC 100127 / Av18)</name>
    <dbReference type="NCBI Taxonomy" id="572546"/>
    <lineage>
        <taxon>Archaea</taxon>
        <taxon>Methanobacteriati</taxon>
        <taxon>Methanobacteriota</taxon>
        <taxon>Archaeoglobi</taxon>
        <taxon>Archaeoglobales</taxon>
        <taxon>Archaeoglobaceae</taxon>
        <taxon>Archaeoglobus</taxon>
    </lineage>
</organism>
<keyword evidence="4" id="KW-1185">Reference proteome</keyword>
<dbReference type="EMBL" id="CP001857">
    <property type="protein sequence ID" value="ADB57963.1"/>
    <property type="molecule type" value="Genomic_DNA"/>
</dbReference>
<proteinExistence type="predicted"/>
<dbReference type="CDD" id="cd00397">
    <property type="entry name" value="DNA_BRE_C"/>
    <property type="match status" value="1"/>
</dbReference>
<name>D2RI38_ARCPA</name>
<keyword evidence="1" id="KW-0233">DNA recombination</keyword>
<dbReference type="HOGENOM" id="CLU_815346_0_0_2"/>
<dbReference type="RefSeq" id="WP_012940299.1">
    <property type="nucleotide sequence ID" value="NC_013741.1"/>
</dbReference>
<dbReference type="PROSITE" id="PS51898">
    <property type="entry name" value="TYR_RECOMBINASE"/>
    <property type="match status" value="1"/>
</dbReference>
<dbReference type="InterPro" id="IPR013762">
    <property type="entry name" value="Integrase-like_cat_sf"/>
</dbReference>
<sequence length="340" mass="39931">MKNAGRVIFSKEVVVSKEDLELFLKTLARKRPATVEDYRKKVTHFLNFCEFSLTPKKLILYANDRLEKCKDPSKYLNPAVRFLEFLQNLHGNDYTNMIWILKQAVDKVDKKREKSTFAEEGSIYDIKLEDVHRQIMNILVTPMKHVPRLTAITAVAVSASTGLRPEELKRIEASDIDLKMDYFILPAEKSKTHTKRVIPLHPQVKALLGKLMERAEREELFPDGSIRYVWRRVREKGRQLLPLKAFRKFFAIHSARIGFDDVYRIAIAGHDTDELERLLRTLRLKVTEEFYRKFTPEEITKEYLNVWGKVSVLPPQLIKKWRLGEYEEEEWVEEGLIQGK</sequence>
<dbReference type="KEGG" id="apo:Arcpr_0902"/>